<keyword evidence="5" id="KW-0552">Olfaction</keyword>
<accession>A0AAD1WLT8</accession>
<evidence type="ECO:0000256" key="3">
    <source>
        <dbReference type="ARBA" id="ARBA00022606"/>
    </source>
</evidence>
<feature type="transmembrane region" description="Helical" evidence="14">
    <location>
        <begin position="332"/>
        <end position="354"/>
    </location>
</feature>
<keyword evidence="8 14" id="KW-0472">Membrane</keyword>
<dbReference type="CDD" id="cd13954">
    <property type="entry name" value="7tmA_OR"/>
    <property type="match status" value="4"/>
</dbReference>
<feature type="transmembrane region" description="Helical" evidence="14">
    <location>
        <begin position="1087"/>
        <end position="1107"/>
    </location>
</feature>
<evidence type="ECO:0000256" key="9">
    <source>
        <dbReference type="ARBA" id="ARBA00023170"/>
    </source>
</evidence>
<evidence type="ECO:0000259" key="15">
    <source>
        <dbReference type="PROSITE" id="PS50262"/>
    </source>
</evidence>
<evidence type="ECO:0000256" key="2">
    <source>
        <dbReference type="ARBA" id="ARBA00022475"/>
    </source>
</evidence>
<feature type="transmembrane region" description="Helical" evidence="14">
    <location>
        <begin position="632"/>
        <end position="654"/>
    </location>
</feature>
<dbReference type="InterPro" id="IPR017452">
    <property type="entry name" value="GPCR_Rhodpsn_7TM"/>
</dbReference>
<feature type="transmembrane region" description="Helical" evidence="14">
    <location>
        <begin position="90"/>
        <end position="113"/>
    </location>
</feature>
<evidence type="ECO:0000256" key="12">
    <source>
        <dbReference type="RuleBase" id="RU000688"/>
    </source>
</evidence>
<feature type="domain" description="G-protein coupled receptors family 1 profile" evidence="15">
    <location>
        <begin position="233"/>
        <end position="482"/>
    </location>
</feature>
<dbReference type="GO" id="GO:0004930">
    <property type="term" value="F:G protein-coupled receptor activity"/>
    <property type="evidence" value="ECO:0007669"/>
    <property type="project" value="UniProtKB-KW"/>
</dbReference>
<dbReference type="InterPro" id="IPR050516">
    <property type="entry name" value="Olfactory_GPCR"/>
</dbReference>
<feature type="domain" description="G-protein coupled receptors family 1 profile" evidence="15">
    <location>
        <begin position="1777"/>
        <end position="1917"/>
    </location>
</feature>
<feature type="transmembrane region" description="Helical" evidence="14">
    <location>
        <begin position="251"/>
        <end position="270"/>
    </location>
</feature>
<feature type="transmembrane region" description="Helical" evidence="14">
    <location>
        <begin position="1761"/>
        <end position="1784"/>
    </location>
</feature>
<dbReference type="Gene3D" id="1.20.1070.10">
    <property type="entry name" value="Rhodopsin 7-helix transmembrane proteins"/>
    <property type="match status" value="6"/>
</dbReference>
<feature type="transmembrane region" description="Helical" evidence="14">
    <location>
        <begin position="841"/>
        <end position="863"/>
    </location>
</feature>
<gene>
    <name evidence="16" type="ORF">PECUL_23A049627</name>
</gene>
<feature type="transmembrane region" description="Helical" evidence="14">
    <location>
        <begin position="1053"/>
        <end position="1075"/>
    </location>
</feature>
<proteinExistence type="inferred from homology"/>
<feature type="transmembrane region" description="Helical" evidence="14">
    <location>
        <begin position="28"/>
        <end position="48"/>
    </location>
</feature>
<feature type="transmembrane region" description="Helical" evidence="14">
    <location>
        <begin position="1019"/>
        <end position="1041"/>
    </location>
</feature>
<feature type="transmembrane region" description="Helical" evidence="14">
    <location>
        <begin position="590"/>
        <end position="612"/>
    </location>
</feature>
<keyword evidence="11 12" id="KW-0807">Transducer</keyword>
<dbReference type="PROSITE" id="PS00237">
    <property type="entry name" value="G_PROTEIN_RECEP_F1_1"/>
    <property type="match status" value="3"/>
</dbReference>
<feature type="transmembrane region" description="Helical" evidence="14">
    <location>
        <begin position="1457"/>
        <end position="1477"/>
    </location>
</feature>
<feature type="transmembrane region" description="Helical" evidence="14">
    <location>
        <begin position="875"/>
        <end position="900"/>
    </location>
</feature>
<dbReference type="GO" id="GO:0004984">
    <property type="term" value="F:olfactory receptor activity"/>
    <property type="evidence" value="ECO:0007669"/>
    <property type="project" value="InterPro"/>
</dbReference>
<keyword evidence="6 14" id="KW-1133">Transmembrane helix</keyword>
<comment type="similarity">
    <text evidence="12">Belongs to the G-protein coupled receptor 1 family.</text>
</comment>
<feature type="transmembrane region" description="Helical" evidence="14">
    <location>
        <begin position="396"/>
        <end position="418"/>
    </location>
</feature>
<evidence type="ECO:0000256" key="14">
    <source>
        <dbReference type="SAM" id="Phobius"/>
    </source>
</evidence>
<dbReference type="InterPro" id="IPR000276">
    <property type="entry name" value="GPCR_Rhodpsn"/>
</dbReference>
<feature type="transmembrane region" description="Helical" evidence="14">
    <location>
        <begin position="730"/>
        <end position="752"/>
    </location>
</feature>
<feature type="transmembrane region" description="Helical" evidence="14">
    <location>
        <begin position="465"/>
        <end position="484"/>
    </location>
</feature>
<feature type="transmembrane region" description="Helical" evidence="14">
    <location>
        <begin position="954"/>
        <end position="977"/>
    </location>
</feature>
<feature type="transmembrane region" description="Helical" evidence="14">
    <location>
        <begin position="1708"/>
        <end position="1728"/>
    </location>
</feature>
<feature type="transmembrane region" description="Helical" evidence="14">
    <location>
        <begin position="1489"/>
        <end position="1507"/>
    </location>
</feature>
<feature type="transmembrane region" description="Helical" evidence="14">
    <location>
        <begin position="1192"/>
        <end position="1210"/>
    </location>
</feature>
<reference evidence="16" key="1">
    <citation type="submission" date="2022-03" db="EMBL/GenBank/DDBJ databases">
        <authorList>
            <person name="Alioto T."/>
            <person name="Alioto T."/>
            <person name="Gomez Garrido J."/>
        </authorList>
    </citation>
    <scope>NUCLEOTIDE SEQUENCE</scope>
</reference>
<dbReference type="EMBL" id="OW240920">
    <property type="protein sequence ID" value="CAH2313924.1"/>
    <property type="molecule type" value="Genomic_DNA"/>
</dbReference>
<keyword evidence="4 12" id="KW-0812">Transmembrane</keyword>
<feature type="domain" description="G-protein coupled receptors family 1 profile" evidence="15">
    <location>
        <begin position="1132"/>
        <end position="1370"/>
    </location>
</feature>
<feature type="transmembrane region" description="Helical" evidence="14">
    <location>
        <begin position="1262"/>
        <end position="1282"/>
    </location>
</feature>
<evidence type="ECO:0000256" key="7">
    <source>
        <dbReference type="ARBA" id="ARBA00023040"/>
    </source>
</evidence>
<feature type="transmembrane region" description="Helical" evidence="14">
    <location>
        <begin position="1416"/>
        <end position="1437"/>
    </location>
</feature>
<keyword evidence="17" id="KW-1185">Reference proteome</keyword>
<feature type="domain" description="G-protein coupled receptors family 1 profile" evidence="15">
    <location>
        <begin position="1439"/>
        <end position="1726"/>
    </location>
</feature>
<evidence type="ECO:0000313" key="17">
    <source>
        <dbReference type="Proteomes" id="UP001295444"/>
    </source>
</evidence>
<evidence type="ECO:0000256" key="8">
    <source>
        <dbReference type="ARBA" id="ARBA00023136"/>
    </source>
</evidence>
<dbReference type="FunFam" id="1.20.1070.10:FF:000008">
    <property type="entry name" value="Olfactory receptor"/>
    <property type="match status" value="2"/>
</dbReference>
<feature type="domain" description="G-protein coupled receptors family 1 profile" evidence="15">
    <location>
        <begin position="533"/>
        <end position="782"/>
    </location>
</feature>
<keyword evidence="3" id="KW-0716">Sensory transduction</keyword>
<dbReference type="SMART" id="SM01381">
    <property type="entry name" value="7TM_GPCR_Srsx"/>
    <property type="match status" value="1"/>
</dbReference>
<feature type="transmembrane region" description="Helical" evidence="14">
    <location>
        <begin position="517"/>
        <end position="542"/>
    </location>
</feature>
<dbReference type="SUPFAM" id="SSF81321">
    <property type="entry name" value="Family A G protein-coupled receptor-like"/>
    <property type="match status" value="7"/>
</dbReference>
<evidence type="ECO:0000256" key="10">
    <source>
        <dbReference type="ARBA" id="ARBA00023180"/>
    </source>
</evidence>
<feature type="transmembrane region" description="Helical" evidence="14">
    <location>
        <begin position="1876"/>
        <end position="1902"/>
    </location>
</feature>
<feature type="domain" description="G-protein coupled receptors family 1 profile" evidence="15">
    <location>
        <begin position="855"/>
        <end position="1105"/>
    </location>
</feature>
<feature type="region of interest" description="Disordered" evidence="13">
    <location>
        <begin position="2003"/>
        <end position="2061"/>
    </location>
</feature>
<dbReference type="PANTHER" id="PTHR26452">
    <property type="entry name" value="OLFACTORY RECEPTOR"/>
    <property type="match status" value="1"/>
</dbReference>
<dbReference type="Proteomes" id="UP001295444">
    <property type="component" value="Chromosome 09"/>
</dbReference>
<feature type="transmembrane region" description="Helical" evidence="14">
    <location>
        <begin position="125"/>
        <end position="144"/>
    </location>
</feature>
<keyword evidence="2" id="KW-1003">Cell membrane</keyword>
<feature type="transmembrane region" description="Helical" evidence="14">
    <location>
        <begin position="912"/>
        <end position="934"/>
    </location>
</feature>
<feature type="transmembrane region" description="Helical" evidence="14">
    <location>
        <begin position="1151"/>
        <end position="1172"/>
    </location>
</feature>
<evidence type="ECO:0000313" key="16">
    <source>
        <dbReference type="EMBL" id="CAH2313924.1"/>
    </source>
</evidence>
<keyword evidence="10" id="KW-0325">Glycoprotein</keyword>
<evidence type="ECO:0000256" key="13">
    <source>
        <dbReference type="SAM" id="MobiDB-lite"/>
    </source>
</evidence>
<evidence type="ECO:0000256" key="6">
    <source>
        <dbReference type="ARBA" id="ARBA00022989"/>
    </source>
</evidence>
<evidence type="ECO:0000256" key="11">
    <source>
        <dbReference type="ARBA" id="ARBA00023224"/>
    </source>
</evidence>
<dbReference type="InterPro" id="IPR000725">
    <property type="entry name" value="Olfact_rcpt"/>
</dbReference>
<evidence type="ECO:0000256" key="5">
    <source>
        <dbReference type="ARBA" id="ARBA00022725"/>
    </source>
</evidence>
<keyword evidence="9 12" id="KW-0675">Receptor</keyword>
<feature type="transmembrane region" description="Helical" evidence="14">
    <location>
        <begin position="1639"/>
        <end position="1662"/>
    </location>
</feature>
<feature type="transmembrane region" description="Helical" evidence="14">
    <location>
        <begin position="216"/>
        <end position="242"/>
    </location>
</feature>
<dbReference type="Pfam" id="PF13853">
    <property type="entry name" value="7tm_4"/>
    <property type="match status" value="7"/>
</dbReference>
<keyword evidence="7 12" id="KW-0297">G-protein coupled receptor</keyword>
<dbReference type="FunFam" id="1.20.1070.10:FF:000268">
    <property type="entry name" value="Putative olfactory receptor 2I1"/>
    <property type="match status" value="1"/>
</dbReference>
<organism evidence="16 17">
    <name type="scientific">Pelobates cultripes</name>
    <name type="common">Western spadefoot toad</name>
    <dbReference type="NCBI Taxonomy" id="61616"/>
    <lineage>
        <taxon>Eukaryota</taxon>
        <taxon>Metazoa</taxon>
        <taxon>Chordata</taxon>
        <taxon>Craniata</taxon>
        <taxon>Vertebrata</taxon>
        <taxon>Euteleostomi</taxon>
        <taxon>Amphibia</taxon>
        <taxon>Batrachia</taxon>
        <taxon>Anura</taxon>
        <taxon>Pelobatoidea</taxon>
        <taxon>Pelobatidae</taxon>
        <taxon>Pelobates</taxon>
    </lineage>
</organism>
<feature type="compositionally biased region" description="Basic and acidic residues" evidence="13">
    <location>
        <begin position="2020"/>
        <end position="2061"/>
    </location>
</feature>
<feature type="transmembrane region" description="Helical" evidence="14">
    <location>
        <begin position="430"/>
        <end position="453"/>
    </location>
</feature>
<dbReference type="GO" id="GO:0005886">
    <property type="term" value="C:plasma membrane"/>
    <property type="evidence" value="ECO:0007669"/>
    <property type="project" value="UniProtKB-SubCell"/>
</dbReference>
<protein>
    <submittedName>
        <fullName evidence="16">Olfactory receptor</fullName>
    </submittedName>
</protein>
<feature type="transmembrane region" description="Helical" evidence="14">
    <location>
        <begin position="1326"/>
        <end position="1349"/>
    </location>
</feature>
<feature type="transmembrane region" description="Helical" evidence="14">
    <location>
        <begin position="290"/>
        <end position="312"/>
    </location>
</feature>
<feature type="transmembrane region" description="Helical" evidence="14">
    <location>
        <begin position="1796"/>
        <end position="1822"/>
    </location>
</feature>
<feature type="transmembrane region" description="Helical" evidence="14">
    <location>
        <begin position="696"/>
        <end position="718"/>
    </location>
</feature>
<evidence type="ECO:0000256" key="4">
    <source>
        <dbReference type="ARBA" id="ARBA00022692"/>
    </source>
</evidence>
<sequence length="2061" mass="234730">MLGPTLPATSGAQLNSDSTVDIESHRNITYVACQMSLIIFSVMLNLFFKSPAVRLRIAGIVSVAIGGRVCGSLVSTILKISSSEGKRKAFSTCSSHLTVVILTFGLVLGIYLSPESAFAMLQDKVFSLLYTLCIPIFNPLIYSLRNKDIKGVSTRQLQSFRNHDHRKQRVSFSRVLLCCLFVVNCSSRIWIIKYNIDYFDLYLHVVKGPPLFYVRRFMLFLIFLLTYLMALTGNLTIILVIFSGPHLHTPMYFFLCNLSFLDLTFTSTIVPKLLHICLTGHQNITYTGCILQMSIFVVCVVAEYCLLAVMAFDRYVAICHPLRYTQLMNLRICIKLAFASWFCGFLDATTYVFLLSQYSFCRSNVINHLFCDLKPLLKLSCSGTQSLESAIQLSGVLFGFTPLLFIIMTYIFILSTILRIRSKEGKRKAFSTCSSHLTVVVLFFGIILGMYMRPKSAYSIEQDKVFSVLYTICIPTMNPVIYSLRNKDLKMLIGSRVRGGGGAPTHRSGGIAKKLKFMLFLIFLLTYLMALTGNLTIILVIFSGPHLHTPMYFFLCNLSFLDLTFTSTIVPKLLHICLTGHQNITYTGCILQMSIFVVCVVAEYCLLAVMAFDRYVAICHPLRYTQLMNLRICIKLAFASWFCGFLDATTYVFLLSQYSFCRSNVINHLFCDLKPLLKLSCSGTQSLESAIQLSGVLFGFTPLLFILMTYIVILSTILRIRSKEGKQKAFSTCSSHLTVVVLFFGIILGMAMRPKSAYSIEQDKVFSVLYTICIPTMNPVIYSLRNKDHELKRVLTKGVRMMMTPTPERVRGPRGGWGPGLGFLGVIIERISDDPELQLPMFLLVLFLYLMTLGGNMTILLLICLDRHLHTPMYFFLVNLSLIDMSSATVSLHNILILFLTGDRMVPYINCLSQMFFFGAFISGELQLLIVMSYDRYVAICNPLRYTVIMNNRVCLLLAILCWITSLLENMPFIILLSGFSCYRSNIINHFFCDLLPVMKLSCSDTSVLKTLFFIEGLLFFNLIPFLLTLIPYVFIIVAILKISSNTGKRKAFYTCSSHLTVVILLYMTLIYQYMRPVTEDSLDYNKLFSLFNTAAIPILNPFIYSLNNKDISHVPIHNGRKCLGPDNIPITRHTSMGLSGLDRHLHTPMYFFLGNLSLIDMSSTTVTLHKMLFFLDSFLVEHYNFPTMNTFAARCLLVMPAMITAILSCNKTISYVTCLTQSFFIGSFTSDELMLLSIMSFDRYVAIHNPLRYTLIMNQRLCIFLAIFCWLVGLLEVMPLITLLSGFSCYRSNIINHFFCDLMPVMKLLCSDTSVLETLFFIEGVFLFTVIPFLLTFTPYIFIIVTILKIPSSTGRRKAFYTCSSHLIVSSDFAYDSIDHRTISVRLACSACSAQTIFPEIIGLYVERGATAHQAFVILSCLPIFLLVLFIYLITLGGNMTIFLIVCLDRHLHTPMYFFLGNLSLLDMFSTTITLHNILITYVTGNKTISYVTCLTQSFFIGSFTSDELMLLSIMMMSFDRYVAICNPLRYTMIMNSKVCLLSNESVIWRMDLSGVFIYCEPHTLCSGGFQIMKNGFLMTLGCRSNVINHFFCDIVPIMKLSCIRLASHDCLKSMMSVCLKYSKGLTTVAAAGAAEGFLLITFTPFLLTFISYVFIIVSILKIRSSIGRRKAFYTCSSHLTVVILLYVTLFSQYLKPTATDTSESSKFFSLFNTAIVPLLNPLIYSLKNKDVKDILTIKTSLKRIADCLWPPRTMDKYKVLIFVLVLFLYVVTLAGNMTILLLVCFDRHLHTPMYFFLCNLSILDMFSTTLTLHSVLVFFITKNNRVSYNTCITQMYFYGSFICDELLFLTAMSYDRYVAICNPLCYHMYMNNQVCALLALTCWLIGFLEIIPYVLLLLHLSCYKSNIVNHFFCDLVPLMKLSCKCEEQHPGDTVLSERHCNLPCLPGISLLRHSSQQPNKEKLQSKTFERNLRKEKYQNITYERGNHRHYREEYDRNDFEYPTTSKTSSSVHHHWNRSYKDVVKEGRRKTHDESPQKGRKTQGDMRKISLNRVEKERQK</sequence>
<feature type="transmembrane region" description="Helical" evidence="14">
    <location>
        <begin position="1674"/>
        <end position="1696"/>
    </location>
</feature>
<evidence type="ECO:0000256" key="1">
    <source>
        <dbReference type="ARBA" id="ARBA00004651"/>
    </source>
</evidence>
<dbReference type="PRINTS" id="PR00237">
    <property type="entry name" value="GPCRRHODOPSN"/>
</dbReference>
<comment type="subcellular location">
    <subcellularLocation>
        <location evidence="1">Cell membrane</location>
        <topology evidence="1">Multi-pass membrane protein</topology>
    </subcellularLocation>
</comment>
<dbReference type="PRINTS" id="PR00245">
    <property type="entry name" value="OLFACTORYR"/>
</dbReference>
<feature type="transmembrane region" description="Helical" evidence="14">
    <location>
        <begin position="175"/>
        <end position="196"/>
    </location>
</feature>
<dbReference type="FunFam" id="1.20.1070.10:FF:000010">
    <property type="entry name" value="Olfactory receptor"/>
    <property type="match status" value="3"/>
</dbReference>
<name>A0AAD1WLT8_PELCU</name>
<dbReference type="PROSITE" id="PS50262">
    <property type="entry name" value="G_PROTEIN_RECEP_F1_2"/>
    <property type="match status" value="6"/>
</dbReference>